<sequence>MFFNTNAAALALSLLCIADSVLAIGPSAVNLRTAGTFAILAESGISTVPPSSITGNIGVSPISSSGLTGFSQTLDSSGTFSTSTQVVGKLFAASYVSPTPSQLTIAIGDLVTAFNDANGRVNPGFLNLGAGGLGGLTLTPGLYKWTTSVSAATSFTISGGPTDTWIFQVAGTFVLATGARVTLTGGALASNIVWVVAGGVTLRTGSHLEGVVLGKTAITVQTGTTVNGRLLAQTNVALQVATVVS</sequence>
<dbReference type="Pfam" id="PF11999">
    <property type="entry name" value="Ice_binding"/>
    <property type="match status" value="1"/>
</dbReference>
<keyword evidence="2 3" id="KW-0732">Signal</keyword>
<dbReference type="EMBL" id="KL142391">
    <property type="protein sequence ID" value="KDR71846.1"/>
    <property type="molecule type" value="Genomic_DNA"/>
</dbReference>
<evidence type="ECO:0000256" key="1">
    <source>
        <dbReference type="ARBA" id="ARBA00005445"/>
    </source>
</evidence>
<dbReference type="InterPro" id="IPR021884">
    <property type="entry name" value="Ice-bd_prot"/>
</dbReference>
<evidence type="ECO:0000313" key="4">
    <source>
        <dbReference type="EMBL" id="KDR71846.1"/>
    </source>
</evidence>
<dbReference type="Proteomes" id="UP000027222">
    <property type="component" value="Unassembled WGS sequence"/>
</dbReference>
<dbReference type="OrthoDB" id="10264374at2759"/>
<accession>A0A067SLR7</accession>
<keyword evidence="5" id="KW-1185">Reference proteome</keyword>
<name>A0A067SLR7_GALM3</name>
<dbReference type="HOGENOM" id="CLU_050049_0_0_1"/>
<evidence type="ECO:0000313" key="5">
    <source>
        <dbReference type="Proteomes" id="UP000027222"/>
    </source>
</evidence>
<gene>
    <name evidence="4" type="ORF">GALMADRAFT_143623</name>
</gene>
<dbReference type="AlphaFoldDB" id="A0A067SLR7"/>
<evidence type="ECO:0000256" key="3">
    <source>
        <dbReference type="SAM" id="SignalP"/>
    </source>
</evidence>
<comment type="similarity">
    <text evidence="1">Belongs to the ice-binding protein family.</text>
</comment>
<dbReference type="STRING" id="685588.A0A067SLR7"/>
<proteinExistence type="inferred from homology"/>
<feature type="signal peptide" evidence="3">
    <location>
        <begin position="1"/>
        <end position="23"/>
    </location>
</feature>
<evidence type="ECO:0008006" key="6">
    <source>
        <dbReference type="Google" id="ProtNLM"/>
    </source>
</evidence>
<feature type="chain" id="PRO_5001645905" description="Antifreeze protein" evidence="3">
    <location>
        <begin position="24"/>
        <end position="245"/>
    </location>
</feature>
<organism evidence="4 5">
    <name type="scientific">Galerina marginata (strain CBS 339.88)</name>
    <dbReference type="NCBI Taxonomy" id="685588"/>
    <lineage>
        <taxon>Eukaryota</taxon>
        <taxon>Fungi</taxon>
        <taxon>Dikarya</taxon>
        <taxon>Basidiomycota</taxon>
        <taxon>Agaricomycotina</taxon>
        <taxon>Agaricomycetes</taxon>
        <taxon>Agaricomycetidae</taxon>
        <taxon>Agaricales</taxon>
        <taxon>Agaricineae</taxon>
        <taxon>Strophariaceae</taxon>
        <taxon>Galerina</taxon>
    </lineage>
</organism>
<protein>
    <recommendedName>
        <fullName evidence="6">Antifreeze protein</fullName>
    </recommendedName>
</protein>
<evidence type="ECO:0000256" key="2">
    <source>
        <dbReference type="ARBA" id="ARBA00022729"/>
    </source>
</evidence>
<reference evidence="5" key="1">
    <citation type="journal article" date="2014" name="Proc. Natl. Acad. Sci. U.S.A.">
        <title>Extensive sampling of basidiomycete genomes demonstrates inadequacy of the white-rot/brown-rot paradigm for wood decay fungi.</title>
        <authorList>
            <person name="Riley R."/>
            <person name="Salamov A.A."/>
            <person name="Brown D.W."/>
            <person name="Nagy L.G."/>
            <person name="Floudas D."/>
            <person name="Held B.W."/>
            <person name="Levasseur A."/>
            <person name="Lombard V."/>
            <person name="Morin E."/>
            <person name="Otillar R."/>
            <person name="Lindquist E.A."/>
            <person name="Sun H."/>
            <person name="LaButti K.M."/>
            <person name="Schmutz J."/>
            <person name="Jabbour D."/>
            <person name="Luo H."/>
            <person name="Baker S.E."/>
            <person name="Pisabarro A.G."/>
            <person name="Walton J.D."/>
            <person name="Blanchette R.A."/>
            <person name="Henrissat B."/>
            <person name="Martin F."/>
            <person name="Cullen D."/>
            <person name="Hibbett D.S."/>
            <person name="Grigoriev I.V."/>
        </authorList>
    </citation>
    <scope>NUCLEOTIDE SEQUENCE [LARGE SCALE GENOMIC DNA]</scope>
    <source>
        <strain evidence="5">CBS 339.88</strain>
    </source>
</reference>